<keyword evidence="4" id="KW-0539">Nucleus</keyword>
<reference evidence="11" key="1">
    <citation type="submission" date="2023-03" db="EMBL/GenBank/DDBJ databases">
        <authorList>
            <person name="Julca I."/>
        </authorList>
    </citation>
    <scope>NUCLEOTIDE SEQUENCE</scope>
</reference>
<dbReference type="GO" id="GO:0005525">
    <property type="term" value="F:GTP binding"/>
    <property type="evidence" value="ECO:0007669"/>
    <property type="project" value="UniProtKB-KW"/>
</dbReference>
<dbReference type="InterPro" id="IPR031167">
    <property type="entry name" value="G_OBG"/>
</dbReference>
<dbReference type="PROSITE" id="PS00905">
    <property type="entry name" value="GTP1_OBG"/>
    <property type="match status" value="1"/>
</dbReference>
<dbReference type="InterPro" id="IPR027417">
    <property type="entry name" value="P-loop_NTPase"/>
</dbReference>
<feature type="domain" description="OBG-type G" evidence="9">
    <location>
        <begin position="693"/>
        <end position="918"/>
    </location>
</feature>
<dbReference type="InterPro" id="IPR012675">
    <property type="entry name" value="Beta-grasp_dom_sf"/>
</dbReference>
<dbReference type="InterPro" id="IPR006074">
    <property type="entry name" value="GTP1-OBG_CS"/>
</dbReference>
<dbReference type="InterPro" id="IPR012676">
    <property type="entry name" value="TGS-like"/>
</dbReference>
<comment type="subcellular location">
    <subcellularLocation>
        <location evidence="1">Nucleus</location>
    </subcellularLocation>
</comment>
<feature type="compositionally biased region" description="Polar residues" evidence="5">
    <location>
        <begin position="574"/>
        <end position="586"/>
    </location>
</feature>
<evidence type="ECO:0000256" key="1">
    <source>
        <dbReference type="ARBA" id="ARBA00004123"/>
    </source>
</evidence>
<keyword evidence="2" id="KW-0547">Nucleotide-binding</keyword>
<dbReference type="InterPro" id="IPR045254">
    <property type="entry name" value="Nit1/2_C-N_Hydrolase"/>
</dbReference>
<keyword evidence="12" id="KW-1185">Reference proteome</keyword>
<dbReference type="Pfam" id="PF01926">
    <property type="entry name" value="MMR_HSR1"/>
    <property type="match status" value="1"/>
</dbReference>
<dbReference type="EMBL" id="OX459124">
    <property type="protein sequence ID" value="CAI9114394.1"/>
    <property type="molecule type" value="Genomic_DNA"/>
</dbReference>
<dbReference type="SUPFAM" id="SSF46689">
    <property type="entry name" value="Homeodomain-like"/>
    <property type="match status" value="1"/>
</dbReference>
<dbReference type="FunFam" id="3.40.50.300:FF:001436">
    <property type="entry name" value="Developmentally-regulated GTP-binding protein"/>
    <property type="match status" value="1"/>
</dbReference>
<dbReference type="PANTHER" id="PTHR43127">
    <property type="entry name" value="DEVELOPMENTALLY-REGULATED GTP-BINDING PROTEIN 2"/>
    <property type="match status" value="1"/>
</dbReference>
<feature type="domain" description="Myb-like" evidence="6">
    <location>
        <begin position="488"/>
        <end position="536"/>
    </location>
</feature>
<sequence length="1326" mass="147446">MGTVDGVEEHEKEVGEEAEVEVVDVISGDAGSEELISDTSNPDPDPVVYQLVRVDGDGRLVPATDDEILVVENLLEVEKAEDFAPGNNQPTSCSKSEKCQLKENQNIELDNAASLGRENVQQQETFHQCNQPSNSEDIMPYLSTKNPKSVRIFAEGSSNPDVASSSKPDFSRLRGEICLDKLSVKELQETFRATFGRETSVKDKLWLKRRISMALTNSCDVSTTTFIIKGNKVVKKLREEKSKTFAASADFVMEVSPFDGLHNQETSHSDDIFQDTRTTVLEQGDVSEDHNLESRAAKRIRKPTKRYIEELSELESDDSKGKLIPQTLKSFEHEQLPHLKPHTRPVQKVWSDGKPVITRQDSLGGSGVMVPYVWRVRRSRPRENFMPLMKLQTLSVDADSGSVKKTIGPTPSPVEDETDEDLQARLSPACSQQPLIFASGESEHRLEKKALELEKEYALKRMDSFEDNSDDNMLWTPSCGMRRKHHRPWSLTEVVKLVEGVAKYGVGRWSEIKRVAFASYSYRTSVDLKDKWRNLLKASSLQLPGEKGNARKHASVPIPASILIRVRELAQMQAPQVPTKVPQSKFTGPAGGDDRSVTETRAAFLSLGCCSLHLLLPPPPISGTDRRKTAIRPTEKIKEIEAEMARTQKNKATEYHLGQLKAKIAKLRTQLLEPPKGSSGAGDGFEVTKYGHGRVALIGFPSVGKSTLLTMLTGTHSEAASYEFTTLTCIPGIIHYNDTKIQLLDLPGIIEGASEGKGRGRQVIAVSKSSDLVLMVLDASKSEGHRQILTKELEAVGLRLNKRPPQIYFKKKKTGGISFNSTLPLTHVDEKLCYQILHEYKIHNAEVLFREDATVDDLIDVIEGNRKYIKCVYVYNKIDVVGIDDVDRLARQPNSIVISCNMKLNLDRLLARMWDEMGLVRVYTKPQGQQPDFGDPVVLSSDRGGCTVEDFCNHIHRSLLKDVKYVLVWGTSARHYPQHCGLSHSLQDEDVVQIVKKKEKEDGGRGRFKSHSNAPARISDREKKVFMSIGQPFHQLHMPKISQFKIGICQLKVTDNKGRNIAKARDAVQVAALRGAKLVLLPEMWNCPYSHAYFSDFAEDIDHGDVGSGSPTISMLSEVASCLGVTIIAGSIPEQSSNLLYNTCCVFGPDGILMAKHRKMHLFDIDMPGDLSFKESDTFSAGDGPTVVDTDVGRIGIGICHDIRFPELAMLYRARGAHLIFYPGAFNMSTGESLWELQQRARAADNQLYVGTCSPSRDSAASYTIWGHSSLVGPFGEIVATTGHEAAVVIGEIDHSKIKTTRKSLPLEKQRREDVYKLIDLSHQDI</sequence>
<dbReference type="CDD" id="cd11660">
    <property type="entry name" value="SANT_TRF"/>
    <property type="match status" value="1"/>
</dbReference>
<gene>
    <name evidence="11" type="ORF">OLC1_LOCUS21167</name>
</gene>
<dbReference type="GO" id="GO:0003924">
    <property type="term" value="F:GTPase activity"/>
    <property type="evidence" value="ECO:0007669"/>
    <property type="project" value="InterPro"/>
</dbReference>
<evidence type="ECO:0000259" key="7">
    <source>
        <dbReference type="PROSITE" id="PS50263"/>
    </source>
</evidence>
<dbReference type="InterPro" id="IPR006073">
    <property type="entry name" value="GTP-bd"/>
</dbReference>
<dbReference type="InterPro" id="IPR036526">
    <property type="entry name" value="C-N_Hydrolase_sf"/>
</dbReference>
<dbReference type="CDD" id="cd17230">
    <property type="entry name" value="TGS_DRG1"/>
    <property type="match status" value="1"/>
</dbReference>
<dbReference type="Gene3D" id="6.10.140.1070">
    <property type="match status" value="2"/>
</dbReference>
<feature type="domain" description="HTH myb-type" evidence="8">
    <location>
        <begin position="481"/>
        <end position="540"/>
    </location>
</feature>
<dbReference type="InterPro" id="IPR017930">
    <property type="entry name" value="Myb_dom"/>
</dbReference>
<dbReference type="Pfam" id="PF00795">
    <property type="entry name" value="CN_hydrolase"/>
    <property type="match status" value="1"/>
</dbReference>
<dbReference type="Pfam" id="PF16897">
    <property type="entry name" value="MMR_HSR1_Xtn"/>
    <property type="match status" value="1"/>
</dbReference>
<dbReference type="GO" id="GO:0005634">
    <property type="term" value="C:nucleus"/>
    <property type="evidence" value="ECO:0007669"/>
    <property type="project" value="UniProtKB-SubCell"/>
</dbReference>
<dbReference type="InterPro" id="IPR004095">
    <property type="entry name" value="TGS"/>
</dbReference>
<dbReference type="Gene3D" id="3.60.110.10">
    <property type="entry name" value="Carbon-nitrogen hydrolase"/>
    <property type="match status" value="1"/>
</dbReference>
<evidence type="ECO:0000259" key="8">
    <source>
        <dbReference type="PROSITE" id="PS51294"/>
    </source>
</evidence>
<dbReference type="SUPFAM" id="SSF52540">
    <property type="entry name" value="P-loop containing nucleoside triphosphate hydrolases"/>
    <property type="match status" value="1"/>
</dbReference>
<evidence type="ECO:0000259" key="9">
    <source>
        <dbReference type="PROSITE" id="PS51710"/>
    </source>
</evidence>
<organism evidence="11 12">
    <name type="scientific">Oldenlandia corymbosa var. corymbosa</name>
    <dbReference type="NCBI Taxonomy" id="529605"/>
    <lineage>
        <taxon>Eukaryota</taxon>
        <taxon>Viridiplantae</taxon>
        <taxon>Streptophyta</taxon>
        <taxon>Embryophyta</taxon>
        <taxon>Tracheophyta</taxon>
        <taxon>Spermatophyta</taxon>
        <taxon>Magnoliopsida</taxon>
        <taxon>eudicotyledons</taxon>
        <taxon>Gunneridae</taxon>
        <taxon>Pentapetalae</taxon>
        <taxon>asterids</taxon>
        <taxon>lamiids</taxon>
        <taxon>Gentianales</taxon>
        <taxon>Rubiaceae</taxon>
        <taxon>Rubioideae</taxon>
        <taxon>Spermacoceae</taxon>
        <taxon>Hedyotis-Oldenlandia complex</taxon>
        <taxon>Oldenlandia</taxon>
    </lineage>
</organism>
<dbReference type="PROSITE" id="PS51294">
    <property type="entry name" value="HTH_MYB"/>
    <property type="match status" value="1"/>
</dbReference>
<feature type="domain" description="TGS" evidence="10">
    <location>
        <begin position="918"/>
        <end position="996"/>
    </location>
</feature>
<name>A0AAV1E389_OLDCO</name>
<dbReference type="SUPFAM" id="SSF56317">
    <property type="entry name" value="Carbon-nitrogen hydrolase"/>
    <property type="match status" value="1"/>
</dbReference>
<dbReference type="InterPro" id="IPR031662">
    <property type="entry name" value="GTP-binding_2"/>
</dbReference>
<evidence type="ECO:0000259" key="10">
    <source>
        <dbReference type="PROSITE" id="PS51880"/>
    </source>
</evidence>
<feature type="domain" description="CN hydrolase" evidence="7">
    <location>
        <begin position="1044"/>
        <end position="1295"/>
    </location>
</feature>
<dbReference type="NCBIfam" id="TIGR00231">
    <property type="entry name" value="small_GTP"/>
    <property type="match status" value="1"/>
</dbReference>
<evidence type="ECO:0000259" key="6">
    <source>
        <dbReference type="PROSITE" id="PS50090"/>
    </source>
</evidence>
<dbReference type="PROSITE" id="PS50263">
    <property type="entry name" value="CN_HYDROLASE"/>
    <property type="match status" value="1"/>
</dbReference>
<dbReference type="Gene3D" id="3.10.20.30">
    <property type="match status" value="1"/>
</dbReference>
<evidence type="ECO:0000313" key="12">
    <source>
        <dbReference type="Proteomes" id="UP001161247"/>
    </source>
</evidence>
<dbReference type="GO" id="GO:0016811">
    <property type="term" value="F:hydrolase activity, acting on carbon-nitrogen (but not peptide) bonds, in linear amides"/>
    <property type="evidence" value="ECO:0007669"/>
    <property type="project" value="InterPro"/>
</dbReference>
<dbReference type="CDD" id="cd07572">
    <property type="entry name" value="nit"/>
    <property type="match status" value="1"/>
</dbReference>
<dbReference type="InterPro" id="IPR003010">
    <property type="entry name" value="C-N_Hydrolase"/>
</dbReference>
<dbReference type="Pfam" id="PF00249">
    <property type="entry name" value="Myb_DNA-binding"/>
    <property type="match status" value="1"/>
</dbReference>
<dbReference type="CDD" id="cd01896">
    <property type="entry name" value="DRG"/>
    <property type="match status" value="1"/>
</dbReference>
<accession>A0AAV1E389</accession>
<dbReference type="PROSITE" id="PS51880">
    <property type="entry name" value="TGS"/>
    <property type="match status" value="1"/>
</dbReference>
<dbReference type="SMART" id="SM00717">
    <property type="entry name" value="SANT"/>
    <property type="match status" value="1"/>
</dbReference>
<dbReference type="FunFam" id="3.10.20.30:FF:000003">
    <property type="entry name" value="Developmentally-regulated GTP-binding protein 1"/>
    <property type="match status" value="1"/>
</dbReference>
<evidence type="ECO:0000313" key="11">
    <source>
        <dbReference type="EMBL" id="CAI9114394.1"/>
    </source>
</evidence>
<dbReference type="Pfam" id="PF02824">
    <property type="entry name" value="TGS"/>
    <property type="match status" value="1"/>
</dbReference>
<dbReference type="PROSITE" id="PS51710">
    <property type="entry name" value="G_OBG"/>
    <property type="match status" value="1"/>
</dbReference>
<feature type="region of interest" description="Disordered" evidence="5">
    <location>
        <begin position="574"/>
        <end position="594"/>
    </location>
</feature>
<dbReference type="Proteomes" id="UP001161247">
    <property type="component" value="Chromosome 7"/>
</dbReference>
<dbReference type="InterPro" id="IPR001005">
    <property type="entry name" value="SANT/Myb"/>
</dbReference>
<evidence type="ECO:0000256" key="5">
    <source>
        <dbReference type="SAM" id="MobiDB-lite"/>
    </source>
</evidence>
<protein>
    <submittedName>
        <fullName evidence="11">OLC1v1015111C1</fullName>
    </submittedName>
</protein>
<keyword evidence="3" id="KW-0342">GTP-binding</keyword>
<proteinExistence type="predicted"/>
<evidence type="ECO:0000256" key="3">
    <source>
        <dbReference type="ARBA" id="ARBA00023134"/>
    </source>
</evidence>
<dbReference type="InterPro" id="IPR009057">
    <property type="entry name" value="Homeodomain-like_sf"/>
</dbReference>
<dbReference type="Gene3D" id="1.10.246.220">
    <property type="match status" value="1"/>
</dbReference>
<dbReference type="InterPro" id="IPR045001">
    <property type="entry name" value="DRG"/>
</dbReference>
<dbReference type="PROSITE" id="PS50090">
    <property type="entry name" value="MYB_LIKE"/>
    <property type="match status" value="1"/>
</dbReference>
<evidence type="ECO:0000256" key="4">
    <source>
        <dbReference type="ARBA" id="ARBA00023242"/>
    </source>
</evidence>
<dbReference type="InterPro" id="IPR005225">
    <property type="entry name" value="Small_GTP-bd"/>
</dbReference>
<dbReference type="SUPFAM" id="SSF81271">
    <property type="entry name" value="TGS-like"/>
    <property type="match status" value="1"/>
</dbReference>
<dbReference type="PRINTS" id="PR00326">
    <property type="entry name" value="GTP1OBG"/>
</dbReference>
<evidence type="ECO:0000256" key="2">
    <source>
        <dbReference type="ARBA" id="ARBA00022741"/>
    </source>
</evidence>